<dbReference type="AlphaFoldDB" id="A0AAV9NAQ4"/>
<proteinExistence type="predicted"/>
<dbReference type="InterPro" id="IPR037401">
    <property type="entry name" value="SnoaL-like"/>
</dbReference>
<name>A0AAV9NAQ4_9EURO</name>
<dbReference type="EMBL" id="JAVRRD010000016">
    <property type="protein sequence ID" value="KAK5050897.1"/>
    <property type="molecule type" value="Genomic_DNA"/>
</dbReference>
<evidence type="ECO:0000313" key="2">
    <source>
        <dbReference type="EMBL" id="KAK5050897.1"/>
    </source>
</evidence>
<evidence type="ECO:0000313" key="3">
    <source>
        <dbReference type="Proteomes" id="UP001358417"/>
    </source>
</evidence>
<dbReference type="RefSeq" id="XP_064705397.1">
    <property type="nucleotide sequence ID" value="XM_064847044.1"/>
</dbReference>
<sequence length="181" mass="20323">MYQAVDLLLDRANIHDTITKLVLYVDMRDWDRLALEVPADHMILDYTLFYGGDPTEVTPKDLVAAWQPLIGGMTATQHVLSYVCRMATRYSDILISLPQPGHAEDVDKASVIANVRVRLVKKGAQGGDVNTSGGRYEIDLIKRASHDGNPWRISRFKAVPIWYDGNIKILTSNPEKIMMPT</sequence>
<dbReference type="GeneID" id="89971643"/>
<comment type="caution">
    <text evidence="2">The sequence shown here is derived from an EMBL/GenBank/DDBJ whole genome shotgun (WGS) entry which is preliminary data.</text>
</comment>
<accession>A0AAV9NAQ4</accession>
<dbReference type="Proteomes" id="UP001358417">
    <property type="component" value="Unassembled WGS sequence"/>
</dbReference>
<organism evidence="2 3">
    <name type="scientific">Exophiala bonariae</name>
    <dbReference type="NCBI Taxonomy" id="1690606"/>
    <lineage>
        <taxon>Eukaryota</taxon>
        <taxon>Fungi</taxon>
        <taxon>Dikarya</taxon>
        <taxon>Ascomycota</taxon>
        <taxon>Pezizomycotina</taxon>
        <taxon>Eurotiomycetes</taxon>
        <taxon>Chaetothyriomycetidae</taxon>
        <taxon>Chaetothyriales</taxon>
        <taxon>Herpotrichiellaceae</taxon>
        <taxon>Exophiala</taxon>
    </lineage>
</organism>
<dbReference type="Pfam" id="PF13577">
    <property type="entry name" value="SnoaL_4"/>
    <property type="match status" value="1"/>
</dbReference>
<dbReference type="SUPFAM" id="SSF54427">
    <property type="entry name" value="NTF2-like"/>
    <property type="match status" value="1"/>
</dbReference>
<feature type="domain" description="SnoaL-like" evidence="1">
    <location>
        <begin position="8"/>
        <end position="156"/>
    </location>
</feature>
<dbReference type="InterPro" id="IPR032710">
    <property type="entry name" value="NTF2-like_dom_sf"/>
</dbReference>
<reference evidence="2 3" key="1">
    <citation type="submission" date="2023-08" db="EMBL/GenBank/DDBJ databases">
        <title>Black Yeasts Isolated from many extreme environments.</title>
        <authorList>
            <person name="Coleine C."/>
            <person name="Stajich J.E."/>
            <person name="Selbmann L."/>
        </authorList>
    </citation>
    <scope>NUCLEOTIDE SEQUENCE [LARGE SCALE GENOMIC DNA]</scope>
    <source>
        <strain evidence="2 3">CCFEE 5792</strain>
    </source>
</reference>
<dbReference type="Gene3D" id="3.10.450.50">
    <property type="match status" value="1"/>
</dbReference>
<gene>
    <name evidence="2" type="ORF">LTR84_003456</name>
</gene>
<keyword evidence="3" id="KW-1185">Reference proteome</keyword>
<evidence type="ECO:0000259" key="1">
    <source>
        <dbReference type="Pfam" id="PF13577"/>
    </source>
</evidence>
<protein>
    <recommendedName>
        <fullName evidence="1">SnoaL-like domain-containing protein</fullName>
    </recommendedName>
</protein>